<sequence length="351" mass="40455">MAKFLVIRFSALGDVAMTIPVIHSFAIQYPQHEIVMLSRPVWKPIFRMLPDNVSFLYADLKGKHKGIRGLNRLFCQLREMNFDYVVDLHDVLRSQYLCFRFKLLGISTGVLDKGRAEKKKLVRRRRKVFENQKSSFYRYSDVFECLGFPFYLNFISIYENLKGESLQLQPITGEKGDTIWIGIAPFAKHKEKIYPLELQEQVVAHFSKDSRVKVFLFGGGEREKKILDKWVIKYPSIISVAGKIKMEGELALMSQLDVMLSMDSANMHLASLVNIPVISVWGATHPYAGFRGWNQTAENCIQTELDCRPCSVFGNRKCFRGDYACWSGIEPEIIIQRITTFINNNDIIKDD</sequence>
<dbReference type="InterPro" id="IPR002201">
    <property type="entry name" value="Glyco_trans_9"/>
</dbReference>
<reference evidence="3" key="1">
    <citation type="submission" date="2019-03" db="EMBL/GenBank/DDBJ databases">
        <title>Single cell metagenomics reveals metabolic interactions within the superorganism composed of flagellate Streblomastix strix and complex community of Bacteroidetes bacteria on its surface.</title>
        <authorList>
            <person name="Treitli S.C."/>
            <person name="Kolisko M."/>
            <person name="Husnik F."/>
            <person name="Keeling P."/>
            <person name="Hampl V."/>
        </authorList>
    </citation>
    <scope>NUCLEOTIDE SEQUENCE</scope>
    <source>
        <strain evidence="3">STM</strain>
    </source>
</reference>
<keyword evidence="2" id="KW-0808">Transferase</keyword>
<name>A0A5J4RGE5_9ZZZZ</name>
<dbReference type="PANTHER" id="PTHR30160">
    <property type="entry name" value="TETRAACYLDISACCHARIDE 4'-KINASE-RELATED"/>
    <property type="match status" value="1"/>
</dbReference>
<gene>
    <name evidence="3" type="ORF">EZS27_019260</name>
</gene>
<dbReference type="EMBL" id="SNRY01001270">
    <property type="protein sequence ID" value="KAA6332210.1"/>
    <property type="molecule type" value="Genomic_DNA"/>
</dbReference>
<accession>A0A5J4RGE5</accession>
<evidence type="ECO:0000256" key="2">
    <source>
        <dbReference type="ARBA" id="ARBA00022679"/>
    </source>
</evidence>
<dbReference type="AlphaFoldDB" id="A0A5J4RGE5"/>
<dbReference type="Gene3D" id="3.40.50.2000">
    <property type="entry name" value="Glycogen Phosphorylase B"/>
    <property type="match status" value="2"/>
</dbReference>
<dbReference type="InterPro" id="IPR051199">
    <property type="entry name" value="LPS_LOS_Heptosyltrfase"/>
</dbReference>
<organism evidence="3">
    <name type="scientific">termite gut metagenome</name>
    <dbReference type="NCBI Taxonomy" id="433724"/>
    <lineage>
        <taxon>unclassified sequences</taxon>
        <taxon>metagenomes</taxon>
        <taxon>organismal metagenomes</taxon>
    </lineage>
</organism>
<dbReference type="SUPFAM" id="SSF53756">
    <property type="entry name" value="UDP-Glycosyltransferase/glycogen phosphorylase"/>
    <property type="match status" value="1"/>
</dbReference>
<dbReference type="GO" id="GO:0008713">
    <property type="term" value="F:ADP-heptose-lipopolysaccharide heptosyltransferase activity"/>
    <property type="evidence" value="ECO:0007669"/>
    <property type="project" value="TreeGrafter"/>
</dbReference>
<dbReference type="PANTHER" id="PTHR30160:SF22">
    <property type="entry name" value="LIPOPOLYSACCHARIDE CORE BIOSYNTHESIS PROTEIN"/>
    <property type="match status" value="1"/>
</dbReference>
<protein>
    <recommendedName>
        <fullName evidence="4">Lipopolysaccharide core heptosyltransferase RfaQ</fullName>
    </recommendedName>
</protein>
<evidence type="ECO:0008006" key="4">
    <source>
        <dbReference type="Google" id="ProtNLM"/>
    </source>
</evidence>
<evidence type="ECO:0000313" key="3">
    <source>
        <dbReference type="EMBL" id="KAA6332210.1"/>
    </source>
</evidence>
<dbReference type="GO" id="GO:0009244">
    <property type="term" value="P:lipopolysaccharide core region biosynthetic process"/>
    <property type="evidence" value="ECO:0007669"/>
    <property type="project" value="TreeGrafter"/>
</dbReference>
<dbReference type="GO" id="GO:0005829">
    <property type="term" value="C:cytosol"/>
    <property type="evidence" value="ECO:0007669"/>
    <property type="project" value="TreeGrafter"/>
</dbReference>
<comment type="caution">
    <text evidence="3">The sequence shown here is derived from an EMBL/GenBank/DDBJ whole genome shotgun (WGS) entry which is preliminary data.</text>
</comment>
<dbReference type="CDD" id="cd03789">
    <property type="entry name" value="GT9_LPS_heptosyltransferase"/>
    <property type="match status" value="1"/>
</dbReference>
<keyword evidence="1" id="KW-0328">Glycosyltransferase</keyword>
<evidence type="ECO:0000256" key="1">
    <source>
        <dbReference type="ARBA" id="ARBA00022676"/>
    </source>
</evidence>
<proteinExistence type="predicted"/>
<dbReference type="Pfam" id="PF01075">
    <property type="entry name" value="Glyco_transf_9"/>
    <property type="match status" value="1"/>
</dbReference>